<name>A0ACD5HJX1_9PROT</name>
<evidence type="ECO:0000313" key="2">
    <source>
        <dbReference type="Proteomes" id="UP000271650"/>
    </source>
</evidence>
<dbReference type="EMBL" id="CP127527">
    <property type="protein sequence ID" value="XRI76044.1"/>
    <property type="molecule type" value="Genomic_DNA"/>
</dbReference>
<reference evidence="1 2" key="1">
    <citation type="journal article" date="2019" name="Int. J. Syst. Evol. Microbiol.">
        <title>Acidithiobacillus sulfuriphilus sp. nov.: an extremely acidophilic sulfur-oxidizing chemolithotroph isolated from a neutral pH environment.</title>
        <authorList>
            <person name="Falagan C."/>
            <person name="Moya-Beltran A."/>
            <person name="Castro M."/>
            <person name="Quatrini R."/>
            <person name="Johnson D.B."/>
        </authorList>
    </citation>
    <scope>NUCLEOTIDE SEQUENCE [LARGE SCALE GENOMIC DNA]</scope>
    <source>
        <strain evidence="1 2">CJ-2</strain>
    </source>
</reference>
<sequence>MNTREKIDLLDRTLHKISGSIATADHKVTHLFTVSTAMLGFEITILAKARFLVWYDWVFIIVSALLLSFCMLSAFFVIHPRLSGASSRSVLYFQHIAMFDCDGYKNRIDSMKEDELFEDYVKQCYRNAEIARDKFAWLRRANFALFMSIIPWMIVMMVGFSSI</sequence>
<evidence type="ECO:0000313" key="1">
    <source>
        <dbReference type="EMBL" id="XRI76044.1"/>
    </source>
</evidence>
<gene>
    <name evidence="1" type="ORF">EC580_008670</name>
</gene>
<dbReference type="Proteomes" id="UP000271650">
    <property type="component" value="Chromosome"/>
</dbReference>
<keyword evidence="2" id="KW-1185">Reference proteome</keyword>
<organism evidence="1 2">
    <name type="scientific">Acidithiobacillus sulfuriphilus</name>
    <dbReference type="NCBI Taxonomy" id="1867749"/>
    <lineage>
        <taxon>Bacteria</taxon>
        <taxon>Pseudomonadati</taxon>
        <taxon>Pseudomonadota</taxon>
        <taxon>Acidithiobacillia</taxon>
        <taxon>Acidithiobacillales</taxon>
        <taxon>Acidithiobacillaceae</taxon>
        <taxon>Acidithiobacillus</taxon>
    </lineage>
</organism>
<proteinExistence type="predicted"/>
<accession>A0ACD5HJX1</accession>
<protein>
    <submittedName>
        <fullName evidence="1">DUF5706 domain-containing protein</fullName>
    </submittedName>
</protein>